<evidence type="ECO:0000256" key="1">
    <source>
        <dbReference type="ARBA" id="ARBA00004123"/>
    </source>
</evidence>
<name>A0ABQ7I1B5_9MICR</name>
<feature type="domain" description="SKP1 component POZ" evidence="5">
    <location>
        <begin position="6"/>
        <end position="69"/>
    </location>
</feature>
<proteinExistence type="inferred from homology"/>
<protein>
    <recommendedName>
        <fullName evidence="3">Elongin-C</fullName>
    </recommendedName>
</protein>
<keyword evidence="7" id="KW-1185">Reference proteome</keyword>
<dbReference type="InterPro" id="IPR016073">
    <property type="entry name" value="Skp1_comp_POZ"/>
</dbReference>
<dbReference type="Proteomes" id="UP001516464">
    <property type="component" value="Unassembled WGS sequence"/>
</dbReference>
<reference evidence="6 7" key="1">
    <citation type="submission" date="2019-01" db="EMBL/GenBank/DDBJ databases">
        <title>Genomes sequencing and comparative genomics of infectious freshwater microsporidia, Cucumispora dikerogammari and Thelohania contejeani.</title>
        <authorList>
            <person name="Cormier A."/>
            <person name="Giraud I."/>
            <person name="Wattier R."/>
            <person name="Teixeira M."/>
            <person name="Grandjean F."/>
            <person name="Rigaud T."/>
            <person name="Cordaux R."/>
        </authorList>
    </citation>
    <scope>NUCLEOTIDE SEQUENCE [LARGE SCALE GENOMIC DNA]</scope>
    <source>
        <strain evidence="6">T1</strain>
        <tissue evidence="6">Spores</tissue>
    </source>
</reference>
<dbReference type="SUPFAM" id="SSF54695">
    <property type="entry name" value="POZ domain"/>
    <property type="match status" value="1"/>
</dbReference>
<dbReference type="EMBL" id="SBIQ01000021">
    <property type="protein sequence ID" value="KAF7684250.1"/>
    <property type="molecule type" value="Genomic_DNA"/>
</dbReference>
<comment type="subcellular location">
    <subcellularLocation>
        <location evidence="1">Nucleus</location>
    </subcellularLocation>
</comment>
<comment type="similarity">
    <text evidence="2">Belongs to the SKP1 family.</text>
</comment>
<accession>A0ABQ7I1B5</accession>
<dbReference type="Pfam" id="PF03931">
    <property type="entry name" value="Skp1_POZ"/>
    <property type="match status" value="1"/>
</dbReference>
<evidence type="ECO:0000259" key="5">
    <source>
        <dbReference type="Pfam" id="PF03931"/>
    </source>
</evidence>
<dbReference type="InterPro" id="IPR011333">
    <property type="entry name" value="SKP1/BTB/POZ_sf"/>
</dbReference>
<keyword evidence="4" id="KW-0539">Nucleus</keyword>
<evidence type="ECO:0000313" key="6">
    <source>
        <dbReference type="EMBL" id="KAF7684250.1"/>
    </source>
</evidence>
<gene>
    <name evidence="6" type="primary">Eloc</name>
    <name evidence="6" type="ORF">TCON_0546</name>
</gene>
<dbReference type="Gene3D" id="3.30.710.10">
    <property type="entry name" value="Potassium Channel Kv1.1, Chain A"/>
    <property type="match status" value="1"/>
</dbReference>
<sequence>MDSQTPKVRLISSDHQEFFIDEEIANYSRTLKTFFCRDNPFIETQTRTMFLPMDARILKRVIEFLNYKHAYNNDAVNAPEFPIEDEEAVDLLDASAYLGI</sequence>
<dbReference type="InterPro" id="IPR001232">
    <property type="entry name" value="SKP1-like"/>
</dbReference>
<dbReference type="SMART" id="SM00512">
    <property type="entry name" value="Skp1"/>
    <property type="match status" value="1"/>
</dbReference>
<evidence type="ECO:0000313" key="7">
    <source>
        <dbReference type="Proteomes" id="UP001516464"/>
    </source>
</evidence>
<comment type="caution">
    <text evidence="6">The sequence shown here is derived from an EMBL/GenBank/DDBJ whole genome shotgun (WGS) entry which is preliminary data.</text>
</comment>
<evidence type="ECO:0000256" key="4">
    <source>
        <dbReference type="ARBA" id="ARBA00023242"/>
    </source>
</evidence>
<dbReference type="PANTHER" id="PTHR20648">
    <property type="entry name" value="ELONGIN-C"/>
    <property type="match status" value="1"/>
</dbReference>
<dbReference type="InterPro" id="IPR039948">
    <property type="entry name" value="ELC1"/>
</dbReference>
<evidence type="ECO:0000256" key="2">
    <source>
        <dbReference type="ARBA" id="ARBA00009993"/>
    </source>
</evidence>
<evidence type="ECO:0000256" key="3">
    <source>
        <dbReference type="ARBA" id="ARBA00021347"/>
    </source>
</evidence>
<organism evidence="6 7">
    <name type="scientific">Astathelohania contejeani</name>
    <dbReference type="NCBI Taxonomy" id="164912"/>
    <lineage>
        <taxon>Eukaryota</taxon>
        <taxon>Fungi</taxon>
        <taxon>Fungi incertae sedis</taxon>
        <taxon>Microsporidia</taxon>
        <taxon>Astathelohaniidae</taxon>
        <taxon>Astathelohania</taxon>
    </lineage>
</organism>